<dbReference type="PANTHER" id="PTHR28094:SF1">
    <property type="entry name" value="MEIOTICALLY UP-REGULATED GENE 113 PROTEIN"/>
    <property type="match status" value="1"/>
</dbReference>
<dbReference type="InterPro" id="IPR018306">
    <property type="entry name" value="Phage_T5_Orf172_DNA-bd"/>
</dbReference>
<dbReference type="InterPro" id="IPR053006">
    <property type="entry name" value="Meiosis_regulatory"/>
</dbReference>
<evidence type="ECO:0000259" key="1">
    <source>
        <dbReference type="Pfam" id="PF10544"/>
    </source>
</evidence>
<protein>
    <recommendedName>
        <fullName evidence="1">Bacteriophage T5 Orf172 DNA-binding domain-containing protein</fullName>
    </recommendedName>
</protein>
<dbReference type="EMBL" id="JAEPRE010000132">
    <property type="protein sequence ID" value="KAG2231868.1"/>
    <property type="molecule type" value="Genomic_DNA"/>
</dbReference>
<comment type="caution">
    <text evidence="2">The sequence shown here is derived from an EMBL/GenBank/DDBJ whole genome shotgun (WGS) entry which is preliminary data.</text>
</comment>
<sequence>MRTTTFVTPSPLPMIEPLQSIIKTSLPESNSTLQKYRRCTGFRRYDGQRCKRLIKTDPSIAMTEHVFCYNHRSHKPPTSQYHGLNNASEEEINSHIQSYMTSPIEKSMFRAPSKVYDCWDLWIGKHINKEKSTVIRREMKKPVSKLDKDGFIYVYSIANGPRASQNSHAYFKIGRTNNPHRRMYQVSNVCKLDPKIIEIFPSFPTDENQKTLSTNLATLKNTIAEIPKCPLSHRVEKLIHLELSSLYKRAGFKCPHCGKTHREWIRINRRKGPDGAPMTDRELWISCIRPVILKWIKYGVLASVVNRQ</sequence>
<reference evidence="2" key="1">
    <citation type="submission" date="2021-01" db="EMBL/GenBank/DDBJ databases">
        <title>Metabolic potential, ecology and presence of endohyphal bacteria is reflected in genomic diversity of Mucoromycotina.</title>
        <authorList>
            <person name="Muszewska A."/>
            <person name="Okrasinska A."/>
            <person name="Steczkiewicz K."/>
            <person name="Drgas O."/>
            <person name="Orlowska M."/>
            <person name="Perlinska-Lenart U."/>
            <person name="Aleksandrzak-Piekarczyk T."/>
            <person name="Szatraj K."/>
            <person name="Zielenkiewicz U."/>
            <person name="Pilsyk S."/>
            <person name="Malc E."/>
            <person name="Mieczkowski P."/>
            <person name="Kruszewska J.S."/>
            <person name="Biernat P."/>
            <person name="Pawlowska J."/>
        </authorList>
    </citation>
    <scope>NUCLEOTIDE SEQUENCE</scope>
    <source>
        <strain evidence="2">WA0000018081</strain>
    </source>
</reference>
<dbReference type="AlphaFoldDB" id="A0A8H7SPP6"/>
<dbReference type="Pfam" id="PF10544">
    <property type="entry name" value="T5orf172"/>
    <property type="match status" value="1"/>
</dbReference>
<gene>
    <name evidence="2" type="ORF">INT48_006060</name>
</gene>
<dbReference type="PANTHER" id="PTHR28094">
    <property type="entry name" value="MEIOTICALLY UP-REGULATED GENE 113 PROTEIN"/>
    <property type="match status" value="1"/>
</dbReference>
<feature type="domain" description="Bacteriophage T5 Orf172 DNA-binding" evidence="1">
    <location>
        <begin position="150"/>
        <end position="270"/>
    </location>
</feature>
<evidence type="ECO:0000313" key="3">
    <source>
        <dbReference type="Proteomes" id="UP000613177"/>
    </source>
</evidence>
<evidence type="ECO:0000313" key="2">
    <source>
        <dbReference type="EMBL" id="KAG2231868.1"/>
    </source>
</evidence>
<name>A0A8H7SPP6_9FUNG</name>
<dbReference type="Proteomes" id="UP000613177">
    <property type="component" value="Unassembled WGS sequence"/>
</dbReference>
<keyword evidence="3" id="KW-1185">Reference proteome</keyword>
<organism evidence="2 3">
    <name type="scientific">Thamnidium elegans</name>
    <dbReference type="NCBI Taxonomy" id="101142"/>
    <lineage>
        <taxon>Eukaryota</taxon>
        <taxon>Fungi</taxon>
        <taxon>Fungi incertae sedis</taxon>
        <taxon>Mucoromycota</taxon>
        <taxon>Mucoromycotina</taxon>
        <taxon>Mucoromycetes</taxon>
        <taxon>Mucorales</taxon>
        <taxon>Mucorineae</taxon>
        <taxon>Mucoraceae</taxon>
        <taxon>Thamnidium</taxon>
    </lineage>
</organism>
<accession>A0A8H7SPP6</accession>
<proteinExistence type="predicted"/>